<evidence type="ECO:0000313" key="1">
    <source>
        <dbReference type="EMBL" id="WED42835.1"/>
    </source>
</evidence>
<keyword evidence="2" id="KW-1185">Reference proteome</keyword>
<gene>
    <name evidence="1" type="ORF">PXX05_13170</name>
</gene>
<proteinExistence type="predicted"/>
<dbReference type="RefSeq" id="WP_275088651.1">
    <property type="nucleotide sequence ID" value="NZ_CP119078.1"/>
</dbReference>
<name>A0ABY8ATJ9_9GAMM</name>
<dbReference type="EMBL" id="CP119078">
    <property type="protein sequence ID" value="WED42835.1"/>
    <property type="molecule type" value="Genomic_DNA"/>
</dbReference>
<reference evidence="1 2" key="1">
    <citation type="submission" date="2023-02" db="EMBL/GenBank/DDBJ databases">
        <title>Genome Sequence of L. cardiaca H63T.</title>
        <authorList>
            <person name="Lopez A.E."/>
            <person name="Cianciotto N.P."/>
        </authorList>
    </citation>
    <scope>NUCLEOTIDE SEQUENCE [LARGE SCALE GENOMIC DNA]</scope>
    <source>
        <strain evidence="1 2">H63</strain>
    </source>
</reference>
<organism evidence="1 2">
    <name type="scientific">Legionella cardiaca</name>
    <dbReference type="NCBI Taxonomy" id="1071983"/>
    <lineage>
        <taxon>Bacteria</taxon>
        <taxon>Pseudomonadati</taxon>
        <taxon>Pseudomonadota</taxon>
        <taxon>Gammaproteobacteria</taxon>
        <taxon>Legionellales</taxon>
        <taxon>Legionellaceae</taxon>
        <taxon>Legionella</taxon>
    </lineage>
</organism>
<evidence type="ECO:0000313" key="2">
    <source>
        <dbReference type="Proteomes" id="UP001222087"/>
    </source>
</evidence>
<protein>
    <submittedName>
        <fullName evidence="1">Uncharacterized protein</fullName>
    </submittedName>
</protein>
<dbReference type="Proteomes" id="UP001222087">
    <property type="component" value="Chromosome"/>
</dbReference>
<sequence length="437" mass="48818">MGKKAYSSAIMFLRDVTGLNFFGWVDDDHNVDAVVYIPYSDIGKLASVLIIPENIRKNMKMDITSSFIRLAVPRINSHPMLTYLDKFQQKKEPEKKKDDLSEQRALRIATVSMPTGTFAKIAPRTIEAQINLFEEHVCSAYELMAKQGKFFPDEIAICVMPEFYSHCSSSGQSCLFMPHSLQQELLAGYCNTSTRYPELLIMVNLTATTPNPVTDTVGENIGHKPKLQKTNMLFGIKNGAIVYASYKLNKGPADIPESELVFSEAERNTYWHGSVDKQLMPLAYLKQLKGVTFAGSVCIDAAEGVLGKYLRKHFEDFNEDEFGPAIQIISSSSMTLPIGYRKRSELDPMQVVTPRISQGLIIQADGHDREKRSGVWLVEGESFIRQEASATAVLSNAVRIESYSVNVKLLHNKLHDHVGVDIEEEHASSPSLSGEKN</sequence>
<accession>A0ABY8ATJ9</accession>